<evidence type="ECO:0000256" key="1">
    <source>
        <dbReference type="SAM" id="SignalP"/>
    </source>
</evidence>
<dbReference type="Proteomes" id="UP000281549">
    <property type="component" value="Unassembled WGS sequence"/>
</dbReference>
<dbReference type="AlphaFoldDB" id="A0A4P9YGL2"/>
<evidence type="ECO:0000313" key="2">
    <source>
        <dbReference type="EMBL" id="RKP18425.1"/>
    </source>
</evidence>
<dbReference type="EMBL" id="ML005462">
    <property type="protein sequence ID" value="RKP18425.1"/>
    <property type="molecule type" value="Genomic_DNA"/>
</dbReference>
<feature type="signal peptide" evidence="1">
    <location>
        <begin position="1"/>
        <end position="18"/>
    </location>
</feature>
<accession>A0A4P9YGL2</accession>
<organism evidence="2 3">
    <name type="scientific">Rozella allomycis (strain CSF55)</name>
    <dbReference type="NCBI Taxonomy" id="988480"/>
    <lineage>
        <taxon>Eukaryota</taxon>
        <taxon>Fungi</taxon>
        <taxon>Fungi incertae sedis</taxon>
        <taxon>Cryptomycota</taxon>
        <taxon>Cryptomycota incertae sedis</taxon>
        <taxon>Rozella</taxon>
    </lineage>
</organism>
<protein>
    <submittedName>
        <fullName evidence="2">Uncharacterized protein</fullName>
    </submittedName>
</protein>
<proteinExistence type="predicted"/>
<keyword evidence="1" id="KW-0732">Signal</keyword>
<reference evidence="3" key="1">
    <citation type="journal article" date="2018" name="Nat. Microbiol.">
        <title>Leveraging single-cell genomics to expand the fungal tree of life.</title>
        <authorList>
            <person name="Ahrendt S.R."/>
            <person name="Quandt C.A."/>
            <person name="Ciobanu D."/>
            <person name="Clum A."/>
            <person name="Salamov A."/>
            <person name="Andreopoulos B."/>
            <person name="Cheng J.F."/>
            <person name="Woyke T."/>
            <person name="Pelin A."/>
            <person name="Henrissat B."/>
            <person name="Reynolds N.K."/>
            <person name="Benny G.L."/>
            <person name="Smith M.E."/>
            <person name="James T.Y."/>
            <person name="Grigoriev I.V."/>
        </authorList>
    </citation>
    <scope>NUCLEOTIDE SEQUENCE [LARGE SCALE GENOMIC DNA]</scope>
    <source>
        <strain evidence="3">CSF55</strain>
    </source>
</reference>
<name>A0A4P9YGL2_ROZAC</name>
<feature type="chain" id="PRO_5020926000" evidence="1">
    <location>
        <begin position="19"/>
        <end position="273"/>
    </location>
</feature>
<evidence type="ECO:0000313" key="3">
    <source>
        <dbReference type="Proteomes" id="UP000281549"/>
    </source>
</evidence>
<gene>
    <name evidence="2" type="ORF">ROZALSC1DRAFT_23246</name>
</gene>
<sequence>MKLIALLVDLILTSLLFSYPAGDFDAPDYLDLVETNLDFEWYQNIFNMGPTKYINVIKSKNVCFDTKAHMLAHAPDKKTQQKIVYAFESVGKGRLHVANLLLKRAAYFPEYKNFAYQILNSYRCNLRIRHPEDYEIQVLIDSLRGQYAFVYKMQLSRLRKRHQEDAVSRSFEVFFKDSLNCQQIRSTFSKLQKAFQISGSEDVEKYVSSKFRKHATEKNCDVSFSPEVDDINYLSKLSDEDILRQYHNDSQGADEDFNEVTEFFKLLFMICDT</sequence>